<keyword evidence="3" id="KW-0547">Nucleotide-binding</keyword>
<proteinExistence type="inferred from homology"/>
<sequence>MIRIESVHKRFGRFVALKDVSLTVERGQAVALWGSNGAGKTTLLRCTLGLLAFRGSVRINGIDVQRRGKAARRLLGYVPQELAFYDDFRVVEAIAFFARLKRVDRAACARSLEMTGLGMHSRKRVRELSGGMKQRLALGIAMLTDPPILLLDEPTSNLDAAGRQDLLNQLAELRVQGKTIFFTSHRPEEVEELADRVITMESGRIVGDRTPGAGDDHQSACEKVDVRVPAASLEKALDALHARGFKTSRPVADGPVECLNGCTNTPAVDSPAGTKKQGSTS</sequence>
<evidence type="ECO:0000256" key="2">
    <source>
        <dbReference type="ARBA" id="ARBA00022448"/>
    </source>
</evidence>
<dbReference type="SUPFAM" id="SSF52540">
    <property type="entry name" value="P-loop containing nucleoside triphosphate hydrolases"/>
    <property type="match status" value="1"/>
</dbReference>
<reference evidence="6" key="1">
    <citation type="submission" date="2018-06" db="EMBL/GenBank/DDBJ databases">
        <authorList>
            <person name="Zhirakovskaya E."/>
        </authorList>
    </citation>
    <scope>NUCLEOTIDE SEQUENCE</scope>
</reference>
<dbReference type="Pfam" id="PF00005">
    <property type="entry name" value="ABC_tran"/>
    <property type="match status" value="1"/>
</dbReference>
<dbReference type="PANTHER" id="PTHR42711">
    <property type="entry name" value="ABC TRANSPORTER ATP-BINDING PROTEIN"/>
    <property type="match status" value="1"/>
</dbReference>
<dbReference type="InterPro" id="IPR027417">
    <property type="entry name" value="P-loop_NTPase"/>
</dbReference>
<dbReference type="PANTHER" id="PTHR42711:SF5">
    <property type="entry name" value="ABC TRANSPORTER ATP-BINDING PROTEIN NATA"/>
    <property type="match status" value="1"/>
</dbReference>
<dbReference type="InterPro" id="IPR003439">
    <property type="entry name" value="ABC_transporter-like_ATP-bd"/>
</dbReference>
<keyword evidence="2" id="KW-0813">Transport</keyword>
<dbReference type="Gene3D" id="3.40.50.300">
    <property type="entry name" value="P-loop containing nucleotide triphosphate hydrolases"/>
    <property type="match status" value="1"/>
</dbReference>
<dbReference type="GO" id="GO:0016887">
    <property type="term" value="F:ATP hydrolysis activity"/>
    <property type="evidence" value="ECO:0007669"/>
    <property type="project" value="InterPro"/>
</dbReference>
<comment type="similarity">
    <text evidence="1">Belongs to the ABC transporter superfamily.</text>
</comment>
<dbReference type="GO" id="GO:0005524">
    <property type="term" value="F:ATP binding"/>
    <property type="evidence" value="ECO:0007669"/>
    <property type="project" value="UniProtKB-KW"/>
</dbReference>
<dbReference type="InterPro" id="IPR003593">
    <property type="entry name" value="AAA+_ATPase"/>
</dbReference>
<dbReference type="EMBL" id="UOGK01000415">
    <property type="protein sequence ID" value="VAX40600.1"/>
    <property type="molecule type" value="Genomic_DNA"/>
</dbReference>
<evidence type="ECO:0000259" key="5">
    <source>
        <dbReference type="PROSITE" id="PS50893"/>
    </source>
</evidence>
<gene>
    <name evidence="6" type="ORF">MNBD_PLANCTO03-632</name>
</gene>
<evidence type="ECO:0000313" key="6">
    <source>
        <dbReference type="EMBL" id="VAX40600.1"/>
    </source>
</evidence>
<dbReference type="PROSITE" id="PS00211">
    <property type="entry name" value="ABC_TRANSPORTER_1"/>
    <property type="match status" value="1"/>
</dbReference>
<evidence type="ECO:0000256" key="4">
    <source>
        <dbReference type="ARBA" id="ARBA00022840"/>
    </source>
</evidence>
<keyword evidence="4" id="KW-0067">ATP-binding</keyword>
<dbReference type="CDD" id="cd03230">
    <property type="entry name" value="ABC_DR_subfamily_A"/>
    <property type="match status" value="1"/>
</dbReference>
<dbReference type="AlphaFoldDB" id="A0A3B1DYF6"/>
<evidence type="ECO:0000256" key="1">
    <source>
        <dbReference type="ARBA" id="ARBA00005417"/>
    </source>
</evidence>
<name>A0A3B1DYF6_9ZZZZ</name>
<evidence type="ECO:0000256" key="3">
    <source>
        <dbReference type="ARBA" id="ARBA00022741"/>
    </source>
</evidence>
<accession>A0A3B1DYF6</accession>
<dbReference type="SMART" id="SM00382">
    <property type="entry name" value="AAA"/>
    <property type="match status" value="1"/>
</dbReference>
<organism evidence="6">
    <name type="scientific">hydrothermal vent metagenome</name>
    <dbReference type="NCBI Taxonomy" id="652676"/>
    <lineage>
        <taxon>unclassified sequences</taxon>
        <taxon>metagenomes</taxon>
        <taxon>ecological metagenomes</taxon>
    </lineage>
</organism>
<feature type="domain" description="ABC transporter" evidence="5">
    <location>
        <begin position="2"/>
        <end position="227"/>
    </location>
</feature>
<dbReference type="PROSITE" id="PS50893">
    <property type="entry name" value="ABC_TRANSPORTER_2"/>
    <property type="match status" value="1"/>
</dbReference>
<dbReference type="InterPro" id="IPR050763">
    <property type="entry name" value="ABC_transporter_ATP-binding"/>
</dbReference>
<protein>
    <recommendedName>
        <fullName evidence="5">ABC transporter domain-containing protein</fullName>
    </recommendedName>
</protein>
<dbReference type="InterPro" id="IPR017871">
    <property type="entry name" value="ABC_transporter-like_CS"/>
</dbReference>